<dbReference type="InterPro" id="IPR011644">
    <property type="entry name" value="Heme_NO-bd"/>
</dbReference>
<dbReference type="RefSeq" id="WP_345091735.1">
    <property type="nucleotide sequence ID" value="NZ_BAABCS010000010.1"/>
</dbReference>
<proteinExistence type="predicted"/>
<reference evidence="3" key="1">
    <citation type="journal article" date="2019" name="Int. J. Syst. Evol. Microbiol.">
        <title>The Global Catalogue of Microorganisms (GCM) 10K type strain sequencing project: providing services to taxonomists for standard genome sequencing and annotation.</title>
        <authorList>
            <consortium name="The Broad Institute Genomics Platform"/>
            <consortium name="The Broad Institute Genome Sequencing Center for Infectious Disease"/>
            <person name="Wu L."/>
            <person name="Ma J."/>
        </authorList>
    </citation>
    <scope>NUCLEOTIDE SEQUENCE [LARGE SCALE GENOMIC DNA]</scope>
    <source>
        <strain evidence="3">JCM 17068</strain>
    </source>
</reference>
<dbReference type="Pfam" id="PF07700">
    <property type="entry name" value="HNOB"/>
    <property type="match status" value="1"/>
</dbReference>
<organism evidence="2 3">
    <name type="scientific">Flavobacterium chungnamense</name>
    <dbReference type="NCBI Taxonomy" id="706182"/>
    <lineage>
        <taxon>Bacteria</taxon>
        <taxon>Pseudomonadati</taxon>
        <taxon>Bacteroidota</taxon>
        <taxon>Flavobacteriia</taxon>
        <taxon>Flavobacteriales</taxon>
        <taxon>Flavobacteriaceae</taxon>
        <taxon>Flavobacterium</taxon>
    </lineage>
</organism>
<sequence length="183" mass="21100">MYGIVNKAIQELVIANFGKDKWEIIRERSGIDVDFFISNEPYDDDITFKLAIAVSEEMGMSIEEVLVAFGEWWVMKTTKEKYSGLMESGGSNLKEFILNLPVFHNRVMLIYPKLTPPEFKVTDITENSVNLHYLSTRIGFQEFVRGLIQGLAKMFDTNVLIELVQSRNSGHSHEIFKITWEKI</sequence>
<dbReference type="PANTHER" id="PTHR45655">
    <property type="entry name" value="GUANYLATE CYCLASE SOLUBLE SUBUNIT BETA-2"/>
    <property type="match status" value="1"/>
</dbReference>
<evidence type="ECO:0000259" key="1">
    <source>
        <dbReference type="Pfam" id="PF07700"/>
    </source>
</evidence>
<dbReference type="InterPro" id="IPR038158">
    <property type="entry name" value="H-NOX_domain_sf"/>
</dbReference>
<protein>
    <submittedName>
        <fullName evidence="2">Heme NO-binding domain-containing protein</fullName>
    </submittedName>
</protein>
<dbReference type="InterPro" id="IPR024096">
    <property type="entry name" value="NO_sig/Golgi_transp_ligand-bd"/>
</dbReference>
<dbReference type="SUPFAM" id="SSF111126">
    <property type="entry name" value="Ligand-binding domain in the NO signalling and Golgi transport"/>
    <property type="match status" value="1"/>
</dbReference>
<dbReference type="Gene3D" id="3.90.1520.10">
    <property type="entry name" value="H-NOX domain"/>
    <property type="match status" value="1"/>
</dbReference>
<name>A0ABP7ULY6_9FLAO</name>
<dbReference type="EMBL" id="BAABCS010000010">
    <property type="protein sequence ID" value="GAA4046955.1"/>
    <property type="molecule type" value="Genomic_DNA"/>
</dbReference>
<gene>
    <name evidence="2" type="ORF">GCM10022388_10610</name>
</gene>
<dbReference type="PANTHER" id="PTHR45655:SF13">
    <property type="entry name" value="SOLUBLE GUANYLATE CYCLASE GCY-32-RELATED"/>
    <property type="match status" value="1"/>
</dbReference>
<feature type="domain" description="Heme NO-binding" evidence="1">
    <location>
        <begin position="2"/>
        <end position="162"/>
    </location>
</feature>
<comment type="caution">
    <text evidence="2">The sequence shown here is derived from an EMBL/GenBank/DDBJ whole genome shotgun (WGS) entry which is preliminary data.</text>
</comment>
<keyword evidence="3" id="KW-1185">Reference proteome</keyword>
<evidence type="ECO:0000313" key="2">
    <source>
        <dbReference type="EMBL" id="GAA4046955.1"/>
    </source>
</evidence>
<dbReference type="Proteomes" id="UP001500426">
    <property type="component" value="Unassembled WGS sequence"/>
</dbReference>
<accession>A0ABP7ULY6</accession>
<evidence type="ECO:0000313" key="3">
    <source>
        <dbReference type="Proteomes" id="UP001500426"/>
    </source>
</evidence>